<evidence type="ECO:0000259" key="2">
    <source>
        <dbReference type="PROSITE" id="PS50994"/>
    </source>
</evidence>
<gene>
    <name evidence="3" type="ORF">FYJ83_10260</name>
</gene>
<dbReference type="PROSITE" id="PS50994">
    <property type="entry name" value="INTEGRASE"/>
    <property type="match status" value="1"/>
</dbReference>
<dbReference type="AlphaFoldDB" id="A0A6N7Y1H1"/>
<dbReference type="InterPro" id="IPR001584">
    <property type="entry name" value="Integrase_cat-core"/>
</dbReference>
<dbReference type="Pfam" id="PF09299">
    <property type="entry name" value="Mu-transpos_C"/>
    <property type="match status" value="1"/>
</dbReference>
<sequence length="687" mass="80467">MLPTNSVILFETIQGKRYERILYRYKDIIYLIDIYGNSMPTTVSESFIQNGLNDGTIFVLENEPYMIIKEEEDILPKHKAIRDKAYNAIKDIVTFEPDIYIPDKRVKLVREYIDNIHEATVMRYLKRFWQRGMHKNSLLPDYYKCGKTQGDKVINNTFIITPETVKIFNAALNRFYYNSSQKTLTLTYELMIKEYFSENGIVNDEIPTLRQFRYWFNKERNIKKEVSTRKSAKRYELQHRGLTGSATEEAFGPGAIFQIDATVGDVYLVSQYNRNWIIGRPVIYTVMDVFSRCVVGINISLEGPSWIGASIALINAATDKVSFCRKYDIEINNDEWNYCSTLPEAIIADRGELEGQNIESLITAFGIKILNTSPYRGDMKGIIERYFDTLNQHTKPFLPGAIKSQYRERGEQDYRLSATLDLKQFTQIIIKCVLYHNNHHYLKKYTRSEDMIADGVEPIPKLIWEWGVANRTGRLRTVDEDLLKLNLLPNDKATVTQHGIKFKGMFFGSKISVKERWFEKARSNGAWKVDISYDPRDMSYIYIKYEDGRKFDKCFLLEHQSRYREKAIEEITYLLEYEKMQAKASKKVELQNKINLLEDIENIIEQAKDDTKNEVKEGISKKRRIQNIRDNRNFEKQQERKQNIIEIRPKEPKIVIEEKSYGDTDQDMIELLLKAQKEGKDRAGIDT</sequence>
<keyword evidence="4" id="KW-1185">Reference proteome</keyword>
<dbReference type="InterPro" id="IPR015378">
    <property type="entry name" value="Transposase-like_Mu_C"/>
</dbReference>
<reference evidence="3 4" key="1">
    <citation type="submission" date="2019-09" db="EMBL/GenBank/DDBJ databases">
        <title>In-depth cultivation of the pig gut microbiome towards novel bacterial diversity and tailored functional studies.</title>
        <authorList>
            <person name="Wylensek D."/>
            <person name="Hitch T.C.A."/>
            <person name="Clavel T."/>
        </authorList>
    </citation>
    <scope>NUCLEOTIDE SEQUENCE [LARGE SCALE GENOMIC DNA]</scope>
    <source>
        <strain evidence="3 4">WCA3-693-APC-4?</strain>
    </source>
</reference>
<dbReference type="GO" id="GO:0003676">
    <property type="term" value="F:nucleic acid binding"/>
    <property type="evidence" value="ECO:0007669"/>
    <property type="project" value="InterPro"/>
</dbReference>
<feature type="domain" description="Integrase catalytic" evidence="2">
    <location>
        <begin position="249"/>
        <end position="466"/>
    </location>
</feature>
<evidence type="ECO:0000313" key="3">
    <source>
        <dbReference type="EMBL" id="MSU01850.1"/>
    </source>
</evidence>
<dbReference type="GO" id="GO:0015074">
    <property type="term" value="P:DNA integration"/>
    <property type="evidence" value="ECO:0007669"/>
    <property type="project" value="InterPro"/>
</dbReference>
<dbReference type="Gene3D" id="3.30.420.10">
    <property type="entry name" value="Ribonuclease H-like superfamily/Ribonuclease H"/>
    <property type="match status" value="1"/>
</dbReference>
<dbReference type="Proteomes" id="UP000469523">
    <property type="component" value="Unassembled WGS sequence"/>
</dbReference>
<comment type="caution">
    <text evidence="3">The sequence shown here is derived from an EMBL/GenBank/DDBJ whole genome shotgun (WGS) entry which is preliminary data.</text>
</comment>
<accession>A0A6N7Y1H1</accession>
<organism evidence="3 4">
    <name type="scientific">Tissierella pigra</name>
    <dbReference type="NCBI Taxonomy" id="2607614"/>
    <lineage>
        <taxon>Bacteria</taxon>
        <taxon>Bacillati</taxon>
        <taxon>Bacillota</taxon>
        <taxon>Tissierellia</taxon>
        <taxon>Tissierellales</taxon>
        <taxon>Tissierellaceae</taxon>
        <taxon>Tissierella</taxon>
    </lineage>
</organism>
<evidence type="ECO:0000256" key="1">
    <source>
        <dbReference type="SAM" id="Coils"/>
    </source>
</evidence>
<dbReference type="SUPFAM" id="SSF53098">
    <property type="entry name" value="Ribonuclease H-like"/>
    <property type="match status" value="1"/>
</dbReference>
<dbReference type="InterPro" id="IPR036397">
    <property type="entry name" value="RNaseH_sf"/>
</dbReference>
<keyword evidence="1" id="KW-0175">Coiled coil</keyword>
<evidence type="ECO:0000313" key="4">
    <source>
        <dbReference type="Proteomes" id="UP000469523"/>
    </source>
</evidence>
<dbReference type="InterPro" id="IPR012337">
    <property type="entry name" value="RNaseH-like_sf"/>
</dbReference>
<protein>
    <submittedName>
        <fullName evidence="3">Transposase</fullName>
    </submittedName>
</protein>
<proteinExistence type="predicted"/>
<dbReference type="EMBL" id="VUNQ01000020">
    <property type="protein sequence ID" value="MSU01850.1"/>
    <property type="molecule type" value="Genomic_DNA"/>
</dbReference>
<feature type="coiled-coil region" evidence="1">
    <location>
        <begin position="580"/>
        <end position="617"/>
    </location>
</feature>
<name>A0A6N7Y1H1_9FIRM</name>
<dbReference type="RefSeq" id="WP_154440305.1">
    <property type="nucleotide sequence ID" value="NZ_JAHLPJ010000001.1"/>
</dbReference>